<dbReference type="InterPro" id="IPR018170">
    <property type="entry name" value="Aldo/ket_reductase_CS"/>
</dbReference>
<evidence type="ECO:0000256" key="4">
    <source>
        <dbReference type="PIRSR" id="PIRSR000097-1"/>
    </source>
</evidence>
<dbReference type="Proteomes" id="UP000694387">
    <property type="component" value="Chromosome 29"/>
</dbReference>
<comment type="similarity">
    <text evidence="1">Belongs to the aldo/keto reductase family.</text>
</comment>
<dbReference type="AlphaFoldDB" id="A0A9L0IA98"/>
<organism evidence="8 9">
    <name type="scientific">Equus asinus</name>
    <name type="common">Donkey</name>
    <name type="synonym">Equus africanus asinus</name>
    <dbReference type="NCBI Taxonomy" id="9793"/>
    <lineage>
        <taxon>Eukaryota</taxon>
        <taxon>Metazoa</taxon>
        <taxon>Chordata</taxon>
        <taxon>Craniata</taxon>
        <taxon>Vertebrata</taxon>
        <taxon>Euteleostomi</taxon>
        <taxon>Mammalia</taxon>
        <taxon>Eutheria</taxon>
        <taxon>Laurasiatheria</taxon>
        <taxon>Perissodactyla</taxon>
        <taxon>Equidae</taxon>
        <taxon>Equus</taxon>
    </lineage>
</organism>
<dbReference type="FunFam" id="3.20.20.100:FF:000002">
    <property type="entry name" value="2,5-diketo-D-gluconic acid reductase A"/>
    <property type="match status" value="1"/>
</dbReference>
<protein>
    <recommendedName>
        <fullName evidence="7">NADP-dependent oxidoreductase domain-containing protein</fullName>
    </recommendedName>
</protein>
<dbReference type="PANTHER" id="PTHR11732">
    <property type="entry name" value="ALDO/KETO REDUCTASE"/>
    <property type="match status" value="1"/>
</dbReference>
<dbReference type="PRINTS" id="PR00069">
    <property type="entry name" value="ALDKETRDTASE"/>
</dbReference>
<keyword evidence="3" id="KW-0560">Oxidoreductase</keyword>
<dbReference type="InterPro" id="IPR036812">
    <property type="entry name" value="NAD(P)_OxRdtase_dom_sf"/>
</dbReference>
<feature type="binding site" evidence="5">
    <location>
        <position position="117"/>
    </location>
    <ligand>
        <name>substrate</name>
    </ligand>
</feature>
<dbReference type="PROSITE" id="PS00798">
    <property type="entry name" value="ALDOKETO_REDUCTASE_1"/>
    <property type="match status" value="1"/>
</dbReference>
<dbReference type="GeneTree" id="ENSGT00940000153677"/>
<evidence type="ECO:0000256" key="2">
    <source>
        <dbReference type="ARBA" id="ARBA00022857"/>
    </source>
</evidence>
<dbReference type="SUPFAM" id="SSF51430">
    <property type="entry name" value="NAD(P)-linked oxidoreductase"/>
    <property type="match status" value="1"/>
</dbReference>
<evidence type="ECO:0000259" key="7">
    <source>
        <dbReference type="Pfam" id="PF00248"/>
    </source>
</evidence>
<dbReference type="CDD" id="cd19108">
    <property type="entry name" value="AKR_AKR1C1-35"/>
    <property type="match status" value="1"/>
</dbReference>
<name>A0A9L0IA98_EQUAS</name>
<reference evidence="8" key="3">
    <citation type="submission" date="2025-09" db="UniProtKB">
        <authorList>
            <consortium name="Ensembl"/>
        </authorList>
    </citation>
    <scope>IDENTIFICATION</scope>
</reference>
<accession>A0A9L0IA98</accession>
<evidence type="ECO:0000256" key="3">
    <source>
        <dbReference type="ARBA" id="ARBA00023002"/>
    </source>
</evidence>
<proteinExistence type="inferred from homology"/>
<reference evidence="8 9" key="1">
    <citation type="journal article" date="2020" name="Nat. Commun.">
        <title>Donkey genomes provide new insights into domestication and selection for coat color.</title>
        <authorList>
            <person name="Wang"/>
            <person name="C."/>
            <person name="Li"/>
            <person name="H."/>
            <person name="Guo"/>
            <person name="Y."/>
            <person name="Huang"/>
            <person name="J."/>
            <person name="Sun"/>
            <person name="Y."/>
            <person name="Min"/>
            <person name="J."/>
            <person name="Wang"/>
            <person name="J."/>
            <person name="Fang"/>
            <person name="X."/>
            <person name="Zhao"/>
            <person name="Z."/>
            <person name="Wang"/>
            <person name="S."/>
            <person name="Zhang"/>
            <person name="Y."/>
            <person name="Liu"/>
            <person name="Q."/>
            <person name="Jiang"/>
            <person name="Q."/>
            <person name="Wang"/>
            <person name="X."/>
            <person name="Guo"/>
            <person name="Y."/>
            <person name="Yang"/>
            <person name="C."/>
            <person name="Wang"/>
            <person name="Y."/>
            <person name="Tian"/>
            <person name="F."/>
            <person name="Zhuang"/>
            <person name="G."/>
            <person name="Fan"/>
            <person name="Y."/>
            <person name="Gao"/>
            <person name="Q."/>
            <person name="Li"/>
            <person name="Y."/>
            <person name="Ju"/>
            <person name="Z."/>
            <person name="Li"/>
            <person name="J."/>
            <person name="Li"/>
            <person name="R."/>
            <person name="Hou"/>
            <person name="M."/>
            <person name="Yang"/>
            <person name="G."/>
            <person name="Liu"/>
            <person name="G."/>
            <person name="Liu"/>
            <person name="W."/>
            <person name="Guo"/>
            <person name="J."/>
            <person name="Pan"/>
            <person name="S."/>
            <person name="Fan"/>
            <person name="G."/>
            <person name="Zhang"/>
            <person name="W."/>
            <person name="Zhang"/>
            <person name="R."/>
            <person name="Yu"/>
            <person name="J."/>
            <person name="Zhang"/>
            <person name="X."/>
            <person name="Yin"/>
            <person name="Q."/>
            <person name="Ji"/>
            <person name="C."/>
            <person name="Jin"/>
            <person name="Y."/>
            <person name="Yue"/>
            <person name="G."/>
            <person name="Liu"/>
            <person name="M."/>
            <person name="Xu"/>
            <person name="J."/>
            <person name="Liu"/>
            <person name="S."/>
            <person name="Jordana"/>
            <person name="J."/>
            <person name="Noce"/>
            <person name="A."/>
            <person name="Amills"/>
            <person name="M."/>
            <person name="Wu"/>
            <person name="D.D."/>
            <person name="Li"/>
            <person name="S."/>
            <person name="Zhou"/>
            <person name="X. and Zhong"/>
            <person name="J."/>
        </authorList>
    </citation>
    <scope>NUCLEOTIDE SEQUENCE [LARGE SCALE GENOMIC DNA]</scope>
</reference>
<dbReference type="InterPro" id="IPR023210">
    <property type="entry name" value="NADP_OxRdtase_dom"/>
</dbReference>
<keyword evidence="9" id="KW-1185">Reference proteome</keyword>
<evidence type="ECO:0000313" key="8">
    <source>
        <dbReference type="Ensembl" id="ENSEASP00005037719.1"/>
    </source>
</evidence>
<gene>
    <name evidence="8" type="primary">LOC106827242</name>
</gene>
<sequence length="297" mass="33723">MDPKGRHLKLNDGHFIPVLGFGTYAAEEVPKSKTVEDTKLAIDAGFRHIDCAHAYGNENEIGLAIQSKIQDGTVKRGDIFCNSKLWVTCLQPDLVRPALEKTLKNLHLDYVDLYIIHYPTALKAMEKCKDAGLTKSIGVSNFNRRQLEKILNKPGLKYKPVCNQVECHPYLNQRKLLDFCKSKDIVLVAYGALGTQRPKQWVDQSSPVLLEDPVLCAMAKKYERTPALIALRYQLQRGVVALAKCINEKQMKENMQVFEFQLTSEDMKAIDGLNQNLRYLPFHIAVGHPEYPFSDEY</sequence>
<dbReference type="InterPro" id="IPR020471">
    <property type="entry name" value="AKR"/>
</dbReference>
<evidence type="ECO:0000313" key="9">
    <source>
        <dbReference type="Proteomes" id="UP000694387"/>
    </source>
</evidence>
<dbReference type="Gene3D" id="3.20.20.100">
    <property type="entry name" value="NADP-dependent oxidoreductase domain"/>
    <property type="match status" value="1"/>
</dbReference>
<feature type="site" description="Lowers pKa of active site Tyr" evidence="6">
    <location>
        <position position="84"/>
    </location>
</feature>
<dbReference type="InterPro" id="IPR044482">
    <property type="entry name" value="AKR1C"/>
</dbReference>
<dbReference type="Pfam" id="PF00248">
    <property type="entry name" value="Aldo_ket_red"/>
    <property type="match status" value="1"/>
</dbReference>
<dbReference type="Ensembl" id="ENSEAST00005042507.1">
    <property type="protein sequence ID" value="ENSEASP00005037719.1"/>
    <property type="gene ID" value="ENSEASG00005019142.2"/>
</dbReference>
<dbReference type="PROSITE" id="PS00062">
    <property type="entry name" value="ALDOKETO_REDUCTASE_2"/>
    <property type="match status" value="1"/>
</dbReference>
<reference evidence="8" key="2">
    <citation type="submission" date="2025-08" db="UniProtKB">
        <authorList>
            <consortium name="Ensembl"/>
        </authorList>
    </citation>
    <scope>IDENTIFICATION</scope>
</reference>
<dbReference type="GO" id="GO:0016616">
    <property type="term" value="F:oxidoreductase activity, acting on the CH-OH group of donors, NAD or NADP as acceptor"/>
    <property type="evidence" value="ECO:0007669"/>
    <property type="project" value="UniProtKB-ARBA"/>
</dbReference>
<keyword evidence="2" id="KW-0521">NADP</keyword>
<feature type="active site" description="Proton donor" evidence="4">
    <location>
        <position position="55"/>
    </location>
</feature>
<evidence type="ECO:0000256" key="5">
    <source>
        <dbReference type="PIRSR" id="PIRSR000097-2"/>
    </source>
</evidence>
<evidence type="ECO:0000256" key="1">
    <source>
        <dbReference type="ARBA" id="ARBA00007905"/>
    </source>
</evidence>
<evidence type="ECO:0000256" key="6">
    <source>
        <dbReference type="PIRSR" id="PIRSR000097-3"/>
    </source>
</evidence>
<dbReference type="PIRSF" id="PIRSF000097">
    <property type="entry name" value="AKR"/>
    <property type="match status" value="1"/>
</dbReference>
<feature type="domain" description="NADP-dependent oxidoreductase" evidence="7">
    <location>
        <begin position="19"/>
        <end position="274"/>
    </location>
</feature>